<dbReference type="NCBIfam" id="TIGR00360">
    <property type="entry name" value="ComEC_N-term"/>
    <property type="match status" value="1"/>
</dbReference>
<dbReference type="InterPro" id="IPR025405">
    <property type="entry name" value="DUF4131"/>
</dbReference>
<feature type="domain" description="ComEC/Rec2-related protein" evidence="7">
    <location>
        <begin position="226"/>
        <end position="495"/>
    </location>
</feature>
<evidence type="ECO:0000256" key="4">
    <source>
        <dbReference type="ARBA" id="ARBA00022989"/>
    </source>
</evidence>
<keyword evidence="5 6" id="KW-0472">Membrane</keyword>
<feature type="transmembrane region" description="Helical" evidence="6">
    <location>
        <begin position="276"/>
        <end position="296"/>
    </location>
</feature>
<accession>A0A4S2FRD2</accession>
<name>A0A4S2FRD2_9BACT</name>
<dbReference type="PANTHER" id="PTHR30619:SF1">
    <property type="entry name" value="RECOMBINATION PROTEIN 2"/>
    <property type="match status" value="1"/>
</dbReference>
<evidence type="ECO:0000259" key="8">
    <source>
        <dbReference type="Pfam" id="PF13567"/>
    </source>
</evidence>
<comment type="caution">
    <text evidence="9">The sequence shown here is derived from an EMBL/GenBank/DDBJ whole genome shotgun (WGS) entry which is preliminary data.</text>
</comment>
<organism evidence="9 10">
    <name type="scientific">Phocaeicola sartorii</name>
    <dbReference type="NCBI Taxonomy" id="671267"/>
    <lineage>
        <taxon>Bacteria</taxon>
        <taxon>Pseudomonadati</taxon>
        <taxon>Bacteroidota</taxon>
        <taxon>Bacteroidia</taxon>
        <taxon>Bacteroidales</taxon>
        <taxon>Bacteroidaceae</taxon>
        <taxon>Phocaeicola</taxon>
    </lineage>
</organism>
<evidence type="ECO:0000259" key="7">
    <source>
        <dbReference type="Pfam" id="PF03772"/>
    </source>
</evidence>
<feature type="domain" description="DUF4131" evidence="8">
    <location>
        <begin position="22"/>
        <end position="179"/>
    </location>
</feature>
<dbReference type="AlphaFoldDB" id="A0A4S2FRD2"/>
<feature type="transmembrane region" description="Helical" evidence="6">
    <location>
        <begin position="326"/>
        <end position="343"/>
    </location>
</feature>
<keyword evidence="3 6" id="KW-0812">Transmembrane</keyword>
<dbReference type="Pfam" id="PF03772">
    <property type="entry name" value="Competence"/>
    <property type="match status" value="1"/>
</dbReference>
<evidence type="ECO:0000256" key="5">
    <source>
        <dbReference type="ARBA" id="ARBA00023136"/>
    </source>
</evidence>
<dbReference type="InterPro" id="IPR004477">
    <property type="entry name" value="ComEC_N"/>
</dbReference>
<feature type="transmembrane region" description="Helical" evidence="6">
    <location>
        <begin position="52"/>
        <end position="70"/>
    </location>
</feature>
<evidence type="ECO:0000313" key="9">
    <source>
        <dbReference type="EMBL" id="TGY71733.1"/>
    </source>
</evidence>
<evidence type="ECO:0000256" key="2">
    <source>
        <dbReference type="ARBA" id="ARBA00022475"/>
    </source>
</evidence>
<reference evidence="9 10" key="1">
    <citation type="submission" date="2019-04" db="EMBL/GenBank/DDBJ databases">
        <title>Microbes associate with the intestines of laboratory mice.</title>
        <authorList>
            <person name="Navarre W."/>
            <person name="Wong E."/>
            <person name="Huang K."/>
            <person name="Tropini C."/>
            <person name="Ng K."/>
            <person name="Yu B."/>
        </authorList>
    </citation>
    <scope>NUCLEOTIDE SEQUENCE [LARGE SCALE GENOMIC DNA]</scope>
    <source>
        <strain evidence="9 10">NM22_B1</strain>
    </source>
</reference>
<keyword evidence="2" id="KW-1003">Cell membrane</keyword>
<evidence type="ECO:0000256" key="1">
    <source>
        <dbReference type="ARBA" id="ARBA00004651"/>
    </source>
</evidence>
<sequence>MFRLAIPLVTGIFVSDHFFQGALPVPAFGMGALVCLIGAAVLVRWRHYRSRWLFGGMAFLFLFCLGALLVQQKWQGVDYEWGAGKDVYQGVIVDVPQEKAKTYLCKLRIDKKVSERGMAPVNRTVLVYMMKDSLSVNLRCGDHLNFYTRVTTPEKEALPGEFDYAAYLFRQQISGTAIVFPGYWQWTGEREPLTWKQQAGVWREKILDRYRKWGFSGDEFAVLSALTVGYKEELSEDLRETYQTAGVSHILALSGMHIAVLWGLLCWILRPLDRSCLLRWVKCGIVVLLLWAFAFLVGLPPSVIRAVVMCMLMTMARAAGERALSLNTLAIAAFFMLLYNPFYLFDTGFQLSFLAVFSILLVYPVVFRCWPVRHPVLRYIWGIVAVSLAAQLGTASVVIYKFAYFPVCFLPANLIVAPLVLVIIYGSVTAFVLSPFALLHLWLVKGLNGMLWLLNNSMRWVEHLPMSHSGDMHFSLSQAGLLYSLLFVVLFYLLRPSRKLLIAALCGINLFIGFSGYLYYMKEEPHQLILARSQVKVYPPKDVWRQDSIYHYKGLNICVLADNHWQGKSVGRLLDIDYMYLCKGFKGRIAPLQKLFRIRKIILDTSLGDYRLNLLKEECRRLGLDYIDLSPKGSYRILL</sequence>
<dbReference type="InterPro" id="IPR052159">
    <property type="entry name" value="Competence_DNA_uptake"/>
</dbReference>
<evidence type="ECO:0000256" key="3">
    <source>
        <dbReference type="ARBA" id="ARBA00022692"/>
    </source>
</evidence>
<comment type="subcellular location">
    <subcellularLocation>
        <location evidence="1">Cell membrane</location>
        <topology evidence="1">Multi-pass membrane protein</topology>
    </subcellularLocation>
</comment>
<dbReference type="GO" id="GO:0005886">
    <property type="term" value="C:plasma membrane"/>
    <property type="evidence" value="ECO:0007669"/>
    <property type="project" value="UniProtKB-SubCell"/>
</dbReference>
<dbReference type="RefSeq" id="WP_135950672.1">
    <property type="nucleotide sequence ID" value="NZ_CAOOJZ010000002.1"/>
</dbReference>
<dbReference type="EMBL" id="SRYJ01000009">
    <property type="protein sequence ID" value="TGY71733.1"/>
    <property type="molecule type" value="Genomic_DNA"/>
</dbReference>
<dbReference type="Proteomes" id="UP000310760">
    <property type="component" value="Unassembled WGS sequence"/>
</dbReference>
<protein>
    <submittedName>
        <fullName evidence="9">ComEC family competence protein</fullName>
    </submittedName>
</protein>
<feature type="transmembrane region" description="Helical" evidence="6">
    <location>
        <begin position="379"/>
        <end position="398"/>
    </location>
</feature>
<feature type="transmembrane region" description="Helical" evidence="6">
    <location>
        <begin position="250"/>
        <end position="269"/>
    </location>
</feature>
<dbReference type="PANTHER" id="PTHR30619">
    <property type="entry name" value="DNA INTERNALIZATION/COMPETENCE PROTEIN COMEC/REC2"/>
    <property type="match status" value="1"/>
</dbReference>
<feature type="transmembrane region" description="Helical" evidence="6">
    <location>
        <begin position="349"/>
        <end position="367"/>
    </location>
</feature>
<dbReference type="Pfam" id="PF13567">
    <property type="entry name" value="DUF4131"/>
    <property type="match status" value="1"/>
</dbReference>
<gene>
    <name evidence="9" type="ORF">E5339_05385</name>
</gene>
<evidence type="ECO:0000313" key="10">
    <source>
        <dbReference type="Proteomes" id="UP000310760"/>
    </source>
</evidence>
<feature type="transmembrane region" description="Helical" evidence="6">
    <location>
        <begin position="474"/>
        <end position="493"/>
    </location>
</feature>
<feature type="transmembrane region" description="Helical" evidence="6">
    <location>
        <begin position="25"/>
        <end position="45"/>
    </location>
</feature>
<proteinExistence type="predicted"/>
<feature type="transmembrane region" description="Helical" evidence="6">
    <location>
        <begin position="500"/>
        <end position="520"/>
    </location>
</feature>
<evidence type="ECO:0000256" key="6">
    <source>
        <dbReference type="SAM" id="Phobius"/>
    </source>
</evidence>
<keyword evidence="4 6" id="KW-1133">Transmembrane helix</keyword>
<feature type="transmembrane region" description="Helical" evidence="6">
    <location>
        <begin position="432"/>
        <end position="454"/>
    </location>
</feature>
<feature type="transmembrane region" description="Helical" evidence="6">
    <location>
        <begin position="404"/>
        <end position="425"/>
    </location>
</feature>